<dbReference type="Pfam" id="PF04101">
    <property type="entry name" value="Glyco_tran_28_C"/>
    <property type="match status" value="1"/>
</dbReference>
<evidence type="ECO:0000259" key="5">
    <source>
        <dbReference type="Pfam" id="PF04101"/>
    </source>
</evidence>
<gene>
    <name evidence="7" type="ORF">C1706_03460</name>
</gene>
<comment type="caution">
    <text evidence="7">The sequence shown here is derived from an EMBL/GenBank/DDBJ whole genome shotgun (WGS) entry which is preliminary data.</text>
</comment>
<organism evidence="7 8">
    <name type="scientific">Propioniciclava flava</name>
    <dbReference type="NCBI Taxonomy" id="2072026"/>
    <lineage>
        <taxon>Bacteria</taxon>
        <taxon>Bacillati</taxon>
        <taxon>Actinomycetota</taxon>
        <taxon>Actinomycetes</taxon>
        <taxon>Propionibacteriales</taxon>
        <taxon>Propionibacteriaceae</taxon>
        <taxon>Propioniciclava</taxon>
    </lineage>
</organism>
<proteinExistence type="inferred from homology"/>
<dbReference type="PANTHER" id="PTHR43025">
    <property type="entry name" value="MONOGALACTOSYLDIACYLGLYCEROL SYNTHASE"/>
    <property type="match status" value="1"/>
</dbReference>
<comment type="subcellular location">
    <subcellularLocation>
        <location evidence="1">Membrane</location>
    </subcellularLocation>
</comment>
<evidence type="ECO:0000256" key="4">
    <source>
        <dbReference type="ARBA" id="ARBA00022679"/>
    </source>
</evidence>
<dbReference type="SUPFAM" id="SSF53756">
    <property type="entry name" value="UDP-Glycosyltransferase/glycogen phosphorylase"/>
    <property type="match status" value="1"/>
</dbReference>
<evidence type="ECO:0000313" key="8">
    <source>
        <dbReference type="Proteomes" id="UP000290624"/>
    </source>
</evidence>
<dbReference type="EMBL" id="PPCV01000002">
    <property type="protein sequence ID" value="RXW32947.1"/>
    <property type="molecule type" value="Genomic_DNA"/>
</dbReference>
<dbReference type="RefSeq" id="WP_129457848.1">
    <property type="nucleotide sequence ID" value="NZ_PPCV01000002.1"/>
</dbReference>
<keyword evidence="4" id="KW-0808">Transferase</keyword>
<feature type="domain" description="Diacylglycerol glucosyltransferase N-terminal" evidence="6">
    <location>
        <begin position="16"/>
        <end position="181"/>
    </location>
</feature>
<evidence type="ECO:0000256" key="1">
    <source>
        <dbReference type="ARBA" id="ARBA00004370"/>
    </source>
</evidence>
<dbReference type="InterPro" id="IPR009695">
    <property type="entry name" value="Diacylglyc_glucosyltr_N"/>
</dbReference>
<keyword evidence="8" id="KW-1185">Reference proteome</keyword>
<dbReference type="OrthoDB" id="9810950at2"/>
<evidence type="ECO:0000259" key="6">
    <source>
        <dbReference type="Pfam" id="PF06925"/>
    </source>
</evidence>
<dbReference type="GO" id="GO:0009247">
    <property type="term" value="P:glycolipid biosynthetic process"/>
    <property type="evidence" value="ECO:0007669"/>
    <property type="project" value="InterPro"/>
</dbReference>
<feature type="domain" description="Glycosyl transferase family 28 C-terminal" evidence="5">
    <location>
        <begin position="225"/>
        <end position="329"/>
    </location>
</feature>
<dbReference type="InterPro" id="IPR050519">
    <property type="entry name" value="Glycosyltransf_28_UgtP"/>
</dbReference>
<dbReference type="GO" id="GO:0016758">
    <property type="term" value="F:hexosyltransferase activity"/>
    <property type="evidence" value="ECO:0007669"/>
    <property type="project" value="InterPro"/>
</dbReference>
<accession>A0A4Q2EHA6</accession>
<comment type="similarity">
    <text evidence="2">Belongs to the glycosyltransferase 28 family.</text>
</comment>
<keyword evidence="3" id="KW-0328">Glycosyltransferase</keyword>
<dbReference type="PANTHER" id="PTHR43025:SF3">
    <property type="entry name" value="MONOGALACTOSYLDIACYLGLYCEROL SYNTHASE 1, CHLOROPLASTIC"/>
    <property type="match status" value="1"/>
</dbReference>
<sequence length="476" mass="52344">MERKVMILSAGVGSGHNSAAAALQRVVANRPDVSTVTTLDVLTTTPGFYRAVYDDGYFEMVARAPWLVGWGYDQVDSPFQLGSRVPWWDQINTTETVAKIKEFSPDLVLATHFLPARIVANLQTSRDLFTRLAIITTDYDVQGLWLTNTFSRIFLAREESRQYLISSGFPEDRLTASGIPVRYEFGQQVDRAAVLATFGLREGIPILLISAGAAGGAYALRIVQQMQARTEPFQAVVVCGHNADLKQDVDALVRHDTDRFHVLGYTTAMPDLMRVASLFIGKPGGLSSSEAMAAGLPMALINPIPGQEVRNSDYLLEQGAAVRNNYDTTIGWKLGELLGDPARLARMRQAAVVTGRPAAATTVTEQMLADRDGQLWISDKAQRSLREASHLDKPERPASSKQRLRTLFDAESGRSAALITDGQLTELSKVMWASGHAMTLERSRLREISTLQLDPTLITMLRNVLGHRSAMKVTID</sequence>
<dbReference type="AlphaFoldDB" id="A0A4Q2EHA6"/>
<dbReference type="GO" id="GO:0016020">
    <property type="term" value="C:membrane"/>
    <property type="evidence" value="ECO:0007669"/>
    <property type="project" value="UniProtKB-SubCell"/>
</dbReference>
<protein>
    <submittedName>
        <fullName evidence="7">Galactosyldiacylglycerol synthase</fullName>
    </submittedName>
</protein>
<dbReference type="Proteomes" id="UP000290624">
    <property type="component" value="Unassembled WGS sequence"/>
</dbReference>
<dbReference type="Gene3D" id="3.40.50.2000">
    <property type="entry name" value="Glycogen Phosphorylase B"/>
    <property type="match status" value="1"/>
</dbReference>
<reference evidence="7 8" key="1">
    <citation type="submission" date="2018-01" db="EMBL/GenBank/DDBJ databases">
        <title>Lactibacter flavus gen. nov., sp. nov., a novel bacterium of the family Propionibacteriaceae isolated from raw milk and dairy products.</title>
        <authorList>
            <person name="Wenning M."/>
            <person name="Breitenwieser F."/>
            <person name="Huptas C."/>
            <person name="von Neubeck M."/>
            <person name="Busse H.-J."/>
            <person name="Scherer S."/>
        </authorList>
    </citation>
    <scope>NUCLEOTIDE SEQUENCE [LARGE SCALE GENOMIC DNA]</scope>
    <source>
        <strain evidence="7 8">VG341</strain>
    </source>
</reference>
<evidence type="ECO:0000313" key="7">
    <source>
        <dbReference type="EMBL" id="RXW32947.1"/>
    </source>
</evidence>
<evidence type="ECO:0000256" key="3">
    <source>
        <dbReference type="ARBA" id="ARBA00022676"/>
    </source>
</evidence>
<name>A0A4Q2EHA6_9ACTN</name>
<dbReference type="InterPro" id="IPR007235">
    <property type="entry name" value="Glyco_trans_28_C"/>
</dbReference>
<evidence type="ECO:0000256" key="2">
    <source>
        <dbReference type="ARBA" id="ARBA00006962"/>
    </source>
</evidence>
<dbReference type="Pfam" id="PF06925">
    <property type="entry name" value="MGDG_synth"/>
    <property type="match status" value="1"/>
</dbReference>